<proteinExistence type="predicted"/>
<keyword evidence="1" id="KW-0812">Transmembrane</keyword>
<evidence type="ECO:0000313" key="2">
    <source>
        <dbReference type="EMBL" id="MBS4222737.1"/>
    </source>
</evidence>
<organism evidence="2 3">
    <name type="scientific">Lederbergia citrea</name>
    <dbReference type="NCBI Taxonomy" id="2833581"/>
    <lineage>
        <taxon>Bacteria</taxon>
        <taxon>Bacillati</taxon>
        <taxon>Bacillota</taxon>
        <taxon>Bacilli</taxon>
        <taxon>Bacillales</taxon>
        <taxon>Bacillaceae</taxon>
        <taxon>Lederbergia</taxon>
    </lineage>
</organism>
<dbReference type="InterPro" id="IPR021338">
    <property type="entry name" value="DUF2953"/>
</dbReference>
<feature type="transmembrane region" description="Helical" evidence="1">
    <location>
        <begin position="6"/>
        <end position="23"/>
    </location>
</feature>
<reference evidence="2 3" key="1">
    <citation type="submission" date="2021-05" db="EMBL/GenBank/DDBJ databases">
        <title>Novel Bacillus species.</title>
        <authorList>
            <person name="Liu G."/>
        </authorList>
    </citation>
    <scope>NUCLEOTIDE SEQUENCE [LARGE SCALE GENOMIC DNA]</scope>
    <source>
        <strain evidence="2 3">FJAT-49682</strain>
    </source>
</reference>
<keyword evidence="1" id="KW-0472">Membrane</keyword>
<evidence type="ECO:0000256" key="1">
    <source>
        <dbReference type="SAM" id="Phobius"/>
    </source>
</evidence>
<keyword evidence="3" id="KW-1185">Reference proteome</keyword>
<dbReference type="EMBL" id="JAGYPN010000001">
    <property type="protein sequence ID" value="MBS4222737.1"/>
    <property type="molecule type" value="Genomic_DNA"/>
</dbReference>
<gene>
    <name evidence="2" type="ORF">KHA91_08180</name>
</gene>
<dbReference type="Proteomes" id="UP000676456">
    <property type="component" value="Unassembled WGS sequence"/>
</dbReference>
<name>A0A942UNR9_9BACI</name>
<dbReference type="AlphaFoldDB" id="A0A942UNR9"/>
<protein>
    <submittedName>
        <fullName evidence="2">DUF2953 domain-containing protein</fullName>
    </submittedName>
</protein>
<evidence type="ECO:0000313" key="3">
    <source>
        <dbReference type="Proteomes" id="UP000676456"/>
    </source>
</evidence>
<dbReference type="RefSeq" id="WP_213097664.1">
    <property type="nucleotide sequence ID" value="NZ_JAGYPN010000001.1"/>
</dbReference>
<keyword evidence="1" id="KW-1133">Transmembrane helix</keyword>
<dbReference type="Pfam" id="PF11167">
    <property type="entry name" value="DUF2953"/>
    <property type="match status" value="1"/>
</dbReference>
<accession>A0A942UNR9</accession>
<sequence>MALSILIMVILFFVTLFIGLLFMKIKIEIIVKVSPANSRMTIRGRTLFGLVRVKKEFSIEKIISDTENLEEKPSREKFSLHDLNDAWEETKRQYEETKPFRKIIFSFLRKIHIRKFEWNTVIGMGDAAASAIAAGAVWSIKSAVLALLRSNLLFKKSPSVTVIPHFQQLTGEMSLRCMATLRAGNAMKAGYKLYKEWKRWKKDTVPLFLETEQTADRRIIDG</sequence>
<comment type="caution">
    <text evidence="2">The sequence shown here is derived from an EMBL/GenBank/DDBJ whole genome shotgun (WGS) entry which is preliminary data.</text>
</comment>